<dbReference type="GO" id="GO:0019441">
    <property type="term" value="P:L-tryptophan catabolic process to kynurenine"/>
    <property type="evidence" value="ECO:0007669"/>
    <property type="project" value="InterPro"/>
</dbReference>
<evidence type="ECO:0000256" key="1">
    <source>
        <dbReference type="SAM" id="MobiDB-lite"/>
    </source>
</evidence>
<feature type="region of interest" description="Disordered" evidence="1">
    <location>
        <begin position="13"/>
        <end position="45"/>
    </location>
</feature>
<dbReference type="GO" id="GO:0004061">
    <property type="term" value="F:arylformamidase activity"/>
    <property type="evidence" value="ECO:0007669"/>
    <property type="project" value="InterPro"/>
</dbReference>
<dbReference type="PANTHER" id="PTHR34861">
    <property type="match status" value="1"/>
</dbReference>
<dbReference type="InterPro" id="IPR007325">
    <property type="entry name" value="KFase/CYL"/>
</dbReference>
<name>A0A449IS97_PSEFR</name>
<evidence type="ECO:0000313" key="3">
    <source>
        <dbReference type="Proteomes" id="UP000330809"/>
    </source>
</evidence>
<dbReference type="SUPFAM" id="SSF102198">
    <property type="entry name" value="Putative cyclase"/>
    <property type="match status" value="1"/>
</dbReference>
<protein>
    <submittedName>
        <fullName evidence="2">Cyclase family protein</fullName>
    </submittedName>
</protein>
<organism evidence="2 3">
    <name type="scientific">Pseudomonas fragi</name>
    <dbReference type="NCBI Taxonomy" id="296"/>
    <lineage>
        <taxon>Bacteria</taxon>
        <taxon>Pseudomonadati</taxon>
        <taxon>Pseudomonadota</taxon>
        <taxon>Gammaproteobacteria</taxon>
        <taxon>Pseudomonadales</taxon>
        <taxon>Pseudomonadaceae</taxon>
        <taxon>Pseudomonas</taxon>
    </lineage>
</organism>
<reference evidence="2 3" key="1">
    <citation type="submission" date="2019-02" db="EMBL/GenBank/DDBJ databases">
        <authorList>
            <consortium name="Pathogen Informatics"/>
        </authorList>
    </citation>
    <scope>NUCLEOTIDE SEQUENCE [LARGE SCALE GENOMIC DNA]</scope>
    <source>
        <strain evidence="2 3">3012STDY7103891</strain>
    </source>
</reference>
<sequence>MCQGCQMCTFGSTEPEQDFEPFKTKDGNGYNGTGRKSPQWWPSRYGADDRIGSGNELTPERTLEAVRLVSEGRVIELTQILEKGVPIWPPAGVKPEFEGARPFHQTIVAHAQLEATVPQGNHLGYFEENVFKTYHIGTHIDGLAHIGIDGRYYNGIHYKDFYTPTGVKTLGMESTRPFVCRGVILNIAKLLGVEMLTEGFVITPEHLEAACAVQNVEVKAGDAVIIHTGYGALWMVDNDRYGNLEPGIGWDAAHWLTDRHISAVGADTWSVEVLPGERLEAPFVIHQHLLAETGTHIIENMKTDELAACGKSEFLFICLPIKHRGATGSQISPVAVI</sequence>
<evidence type="ECO:0000313" key="2">
    <source>
        <dbReference type="EMBL" id="VFB22296.1"/>
    </source>
</evidence>
<dbReference type="Pfam" id="PF04199">
    <property type="entry name" value="Cyclase"/>
    <property type="match status" value="1"/>
</dbReference>
<dbReference type="PANTHER" id="PTHR34861:SF10">
    <property type="entry name" value="CYCLASE"/>
    <property type="match status" value="1"/>
</dbReference>
<dbReference type="EMBL" id="CAACYJ010000040">
    <property type="protein sequence ID" value="VFB22296.1"/>
    <property type="molecule type" value="Genomic_DNA"/>
</dbReference>
<accession>A0A449IS97</accession>
<dbReference type="Proteomes" id="UP000330809">
    <property type="component" value="Unassembled WGS sequence"/>
</dbReference>
<dbReference type="InterPro" id="IPR037175">
    <property type="entry name" value="KFase_sf"/>
</dbReference>
<dbReference type="Gene3D" id="3.50.30.50">
    <property type="entry name" value="Putative cyclase"/>
    <property type="match status" value="1"/>
</dbReference>
<gene>
    <name evidence="2" type="ORF">NCTC10754_04984</name>
</gene>
<dbReference type="AlphaFoldDB" id="A0A449IS97"/>
<proteinExistence type="predicted"/>